<evidence type="ECO:0000256" key="8">
    <source>
        <dbReference type="ARBA" id="ARBA00023224"/>
    </source>
</evidence>
<dbReference type="EMBL" id="JARBDR010000923">
    <property type="protein sequence ID" value="KAJ8298034.1"/>
    <property type="molecule type" value="Genomic_DNA"/>
</dbReference>
<keyword evidence="7" id="KW-0675">Receptor</keyword>
<feature type="domain" description="G-protein coupled receptors family 1 profile" evidence="10">
    <location>
        <begin position="1"/>
        <end position="193"/>
    </location>
</feature>
<comment type="subcellular location">
    <subcellularLocation>
        <location evidence="1">Cell membrane</location>
        <topology evidence="1">Multi-pass membrane protein</topology>
    </subcellularLocation>
</comment>
<sequence length="224" mass="26262">MTVFYLSEEEHVTFKRKLKTRACIKVAISWVISFLLYSPAIILMDLWNDVDILADEDCDTPFAQDFIFTTVTAVCEFVIPLFLIVTINAIIYYEIRKRRKILPNSKIQSSHIKVASINPTPQEDRISLPDFRRRDLKAAKYHAVLVIMFLVTWTPYTFLTIVISFCEDCVNGHVYEIFTWLIWSKCAINPFLYAFNSQRFRFGYKRIIISLFICKKERAGENSK</sequence>
<dbReference type="PROSITE" id="PS50262">
    <property type="entry name" value="G_PROTEIN_RECEP_F1_2"/>
    <property type="match status" value="1"/>
</dbReference>
<feature type="transmembrane region" description="Helical" evidence="9">
    <location>
        <begin position="177"/>
        <end position="196"/>
    </location>
</feature>
<feature type="transmembrane region" description="Helical" evidence="9">
    <location>
        <begin position="26"/>
        <end position="47"/>
    </location>
</feature>
<evidence type="ECO:0000313" key="12">
    <source>
        <dbReference type="Proteomes" id="UP001217089"/>
    </source>
</evidence>
<dbReference type="Gene3D" id="1.20.1070.10">
    <property type="entry name" value="Rhodopsin 7-helix transmembrane proteins"/>
    <property type="match status" value="1"/>
</dbReference>
<comment type="caution">
    <text evidence="11">The sequence shown here is derived from an EMBL/GenBank/DDBJ whole genome shotgun (WGS) entry which is preliminary data.</text>
</comment>
<keyword evidence="6 9" id="KW-0472">Membrane</keyword>
<name>A0ABQ9E1P7_TEGGR</name>
<dbReference type="Pfam" id="PF00001">
    <property type="entry name" value="7tm_1"/>
    <property type="match status" value="1"/>
</dbReference>
<evidence type="ECO:0000256" key="2">
    <source>
        <dbReference type="ARBA" id="ARBA00022475"/>
    </source>
</evidence>
<dbReference type="Proteomes" id="UP001217089">
    <property type="component" value="Unassembled WGS sequence"/>
</dbReference>
<dbReference type="PRINTS" id="PR00237">
    <property type="entry name" value="GPCRRHODOPSN"/>
</dbReference>
<keyword evidence="8" id="KW-0807">Transducer</keyword>
<dbReference type="InterPro" id="IPR000276">
    <property type="entry name" value="GPCR_Rhodpsn"/>
</dbReference>
<feature type="transmembrane region" description="Helical" evidence="9">
    <location>
        <begin position="67"/>
        <end position="93"/>
    </location>
</feature>
<evidence type="ECO:0000256" key="3">
    <source>
        <dbReference type="ARBA" id="ARBA00022692"/>
    </source>
</evidence>
<protein>
    <recommendedName>
        <fullName evidence="10">G-protein coupled receptors family 1 profile domain-containing protein</fullName>
    </recommendedName>
</protein>
<evidence type="ECO:0000256" key="9">
    <source>
        <dbReference type="SAM" id="Phobius"/>
    </source>
</evidence>
<evidence type="ECO:0000313" key="11">
    <source>
        <dbReference type="EMBL" id="KAJ8298034.1"/>
    </source>
</evidence>
<dbReference type="PANTHER" id="PTHR24247">
    <property type="entry name" value="5-HYDROXYTRYPTAMINE RECEPTOR"/>
    <property type="match status" value="1"/>
</dbReference>
<dbReference type="SUPFAM" id="SSF81321">
    <property type="entry name" value="Family A G protein-coupled receptor-like"/>
    <property type="match status" value="1"/>
</dbReference>
<gene>
    <name evidence="11" type="ORF">KUTeg_024565</name>
</gene>
<keyword evidence="3 9" id="KW-0812">Transmembrane</keyword>
<dbReference type="InterPro" id="IPR017452">
    <property type="entry name" value="GPCR_Rhodpsn_7TM"/>
</dbReference>
<evidence type="ECO:0000256" key="7">
    <source>
        <dbReference type="ARBA" id="ARBA00023170"/>
    </source>
</evidence>
<keyword evidence="4 9" id="KW-1133">Transmembrane helix</keyword>
<dbReference type="PANTHER" id="PTHR24247:SF195">
    <property type="entry name" value="G-PROTEIN COUPLED RECEPTORS FAMILY 1 PROFILE DOMAIN-CONTAINING PROTEIN"/>
    <property type="match status" value="1"/>
</dbReference>
<evidence type="ECO:0000256" key="5">
    <source>
        <dbReference type="ARBA" id="ARBA00023040"/>
    </source>
</evidence>
<organism evidence="11 12">
    <name type="scientific">Tegillarca granosa</name>
    <name type="common">Malaysian cockle</name>
    <name type="synonym">Anadara granosa</name>
    <dbReference type="NCBI Taxonomy" id="220873"/>
    <lineage>
        <taxon>Eukaryota</taxon>
        <taxon>Metazoa</taxon>
        <taxon>Spiralia</taxon>
        <taxon>Lophotrochozoa</taxon>
        <taxon>Mollusca</taxon>
        <taxon>Bivalvia</taxon>
        <taxon>Autobranchia</taxon>
        <taxon>Pteriomorphia</taxon>
        <taxon>Arcoida</taxon>
        <taxon>Arcoidea</taxon>
        <taxon>Arcidae</taxon>
        <taxon>Tegillarca</taxon>
    </lineage>
</organism>
<evidence type="ECO:0000256" key="4">
    <source>
        <dbReference type="ARBA" id="ARBA00022989"/>
    </source>
</evidence>
<feature type="transmembrane region" description="Helical" evidence="9">
    <location>
        <begin position="141"/>
        <end position="165"/>
    </location>
</feature>
<keyword evidence="5" id="KW-0297">G-protein coupled receptor</keyword>
<keyword evidence="12" id="KW-1185">Reference proteome</keyword>
<proteinExistence type="predicted"/>
<evidence type="ECO:0000256" key="1">
    <source>
        <dbReference type="ARBA" id="ARBA00004651"/>
    </source>
</evidence>
<keyword evidence="2" id="KW-1003">Cell membrane</keyword>
<accession>A0ABQ9E1P7</accession>
<evidence type="ECO:0000256" key="6">
    <source>
        <dbReference type="ARBA" id="ARBA00023136"/>
    </source>
</evidence>
<evidence type="ECO:0000259" key="10">
    <source>
        <dbReference type="PROSITE" id="PS50262"/>
    </source>
</evidence>
<reference evidence="11 12" key="1">
    <citation type="submission" date="2022-12" db="EMBL/GenBank/DDBJ databases">
        <title>Chromosome-level genome of Tegillarca granosa.</title>
        <authorList>
            <person name="Kim J."/>
        </authorList>
    </citation>
    <scope>NUCLEOTIDE SEQUENCE [LARGE SCALE GENOMIC DNA]</scope>
    <source>
        <strain evidence="11">Teg-2019</strain>
        <tissue evidence="11">Adductor muscle</tissue>
    </source>
</reference>